<dbReference type="Gene3D" id="3.90.190.10">
    <property type="entry name" value="Protein tyrosine phosphatase superfamily"/>
    <property type="match status" value="1"/>
</dbReference>
<dbReference type="EMBL" id="JABDHM010000006">
    <property type="protein sequence ID" value="KAF5225495.1"/>
    <property type="molecule type" value="Genomic_DNA"/>
</dbReference>
<comment type="caution">
    <text evidence="1">The sequence shown here is derived from an EMBL/GenBank/DDBJ whole genome shotgun (WGS) entry which is preliminary data.</text>
</comment>
<dbReference type="Proteomes" id="UP000583944">
    <property type="component" value="Unassembled WGS sequence"/>
</dbReference>
<protein>
    <recommendedName>
        <fullName evidence="3">Tyrosine specific protein phosphatases domain-containing protein</fullName>
    </recommendedName>
</protein>
<name>A0A7J6YFS4_TRYCR</name>
<evidence type="ECO:0008006" key="3">
    <source>
        <dbReference type="Google" id="ProtNLM"/>
    </source>
</evidence>
<evidence type="ECO:0000313" key="1">
    <source>
        <dbReference type="EMBL" id="KAF5225495.1"/>
    </source>
</evidence>
<dbReference type="SUPFAM" id="SSF52799">
    <property type="entry name" value="(Phosphotyrosine protein) phosphatases II"/>
    <property type="match status" value="1"/>
</dbReference>
<organism evidence="1 2">
    <name type="scientific">Trypanosoma cruzi</name>
    <dbReference type="NCBI Taxonomy" id="5693"/>
    <lineage>
        <taxon>Eukaryota</taxon>
        <taxon>Discoba</taxon>
        <taxon>Euglenozoa</taxon>
        <taxon>Kinetoplastea</taxon>
        <taxon>Metakinetoplastina</taxon>
        <taxon>Trypanosomatida</taxon>
        <taxon>Trypanosomatidae</taxon>
        <taxon>Trypanosoma</taxon>
        <taxon>Schizotrypanum</taxon>
    </lineage>
</organism>
<proteinExistence type="predicted"/>
<dbReference type="VEuPathDB" id="TriTrypDB:ECC02_001258"/>
<reference evidence="1 2" key="1">
    <citation type="journal article" date="2019" name="Genome Biol. Evol.">
        <title>Nanopore Sequencing Significantly Improves Genome Assembly of the Protozoan Parasite Trypanosoma cruzi.</title>
        <authorList>
            <person name="Diaz-Viraque F."/>
            <person name="Pita S."/>
            <person name="Greif G."/>
            <person name="de Souza R.C.M."/>
            <person name="Iraola G."/>
            <person name="Robello C."/>
        </authorList>
    </citation>
    <scope>NUCLEOTIDE SEQUENCE [LARGE SCALE GENOMIC DNA]</scope>
    <source>
        <strain evidence="1 2">Berenice</strain>
    </source>
</reference>
<dbReference type="InterPro" id="IPR029021">
    <property type="entry name" value="Prot-tyrosine_phosphatase-like"/>
</dbReference>
<dbReference type="AlphaFoldDB" id="A0A7J6YFS4"/>
<accession>A0A7J6YFS4</accession>
<gene>
    <name evidence="1" type="ORF">ECC02_001258</name>
</gene>
<evidence type="ECO:0000313" key="2">
    <source>
        <dbReference type="Proteomes" id="UP000583944"/>
    </source>
</evidence>
<sequence length="224" mass="25927">MLELWRQCLARGGSMLSVVSCMELGETVPPGFATLKDWERFPGVVDYYCVPFIAPEKQENAPQVGNEMLELLSTVCRSVHMELTIVDAGQVDTQKNLLDSTGFCSLLRFGDRKERVLLKANHQRIVYIMCKTGEKRAWVFAMAYLMSQCGMEYQEADRHLRQLREFHPSPAQVEIALKFLMHTFKAQRAEDRAEEHTYLKVLTPVLSLSLYYRNRLFRELERLA</sequence>